<evidence type="ECO:0008006" key="4">
    <source>
        <dbReference type="Google" id="ProtNLM"/>
    </source>
</evidence>
<reference evidence="2 3" key="1">
    <citation type="submission" date="2017-06" db="EMBL/GenBank/DDBJ databases">
        <title>A platform for efficient transgenesis in Macrostomum lignano, a flatworm model organism for stem cell research.</title>
        <authorList>
            <person name="Berezikov E."/>
        </authorList>
    </citation>
    <scope>NUCLEOTIDE SEQUENCE [LARGE SCALE GENOMIC DNA]</scope>
    <source>
        <strain evidence="2">DV1</strain>
        <tissue evidence="2">Whole organism</tissue>
    </source>
</reference>
<proteinExistence type="predicted"/>
<dbReference type="Proteomes" id="UP000215902">
    <property type="component" value="Unassembled WGS sequence"/>
</dbReference>
<evidence type="ECO:0000313" key="2">
    <source>
        <dbReference type="EMBL" id="PAA91243.1"/>
    </source>
</evidence>
<evidence type="ECO:0000313" key="3">
    <source>
        <dbReference type="Proteomes" id="UP000215902"/>
    </source>
</evidence>
<dbReference type="PANTHER" id="PTHR28661:SF1">
    <property type="entry name" value="MICROTUBULE NUCLEATION FACTOR SSNA1"/>
    <property type="match status" value="1"/>
</dbReference>
<keyword evidence="3" id="KW-1185">Reference proteome</keyword>
<accession>A0A267GYY4</accession>
<comment type="caution">
    <text evidence="2">The sequence shown here is derived from an EMBL/GenBank/DDBJ whole genome shotgun (WGS) entry which is preliminary data.</text>
</comment>
<evidence type="ECO:0000256" key="1">
    <source>
        <dbReference type="SAM" id="Coils"/>
    </source>
</evidence>
<dbReference type="GO" id="GO:0036064">
    <property type="term" value="C:ciliary basal body"/>
    <property type="evidence" value="ECO:0007669"/>
    <property type="project" value="TreeGrafter"/>
</dbReference>
<dbReference type="OrthoDB" id="295355at2759"/>
<dbReference type="EMBL" id="NIVC01000093">
    <property type="protein sequence ID" value="PAA91243.1"/>
    <property type="molecule type" value="Genomic_DNA"/>
</dbReference>
<keyword evidence="1" id="KW-0175">Coiled coil</keyword>
<protein>
    <recommendedName>
        <fullName evidence="4">Sjoegren syndrome nuclear autoantigen 1</fullName>
    </recommendedName>
</protein>
<name>A0A267GYY4_9PLAT</name>
<gene>
    <name evidence="2" type="ORF">BOX15_Mlig018067g3</name>
</gene>
<sequence length="122" mass="13345">MTQQGAALQGYNNELVKCIEELCSRRDLLQKEIDKEEAEKTKLQRDLKLLSDELAKVNESLSKKLAHRAQYDRTIAETEAAYSKILESSQTLLTLVKREGQALGPAAAAGGAAGGNSRANRD</sequence>
<dbReference type="PANTHER" id="PTHR28661">
    <property type="entry name" value="SJOEGREN SYNDROME NUCLEAR AUTOANTIGEN 1"/>
    <property type="match status" value="1"/>
</dbReference>
<dbReference type="GO" id="GO:0005813">
    <property type="term" value="C:centrosome"/>
    <property type="evidence" value="ECO:0007669"/>
    <property type="project" value="TreeGrafter"/>
</dbReference>
<dbReference type="AlphaFoldDB" id="A0A267GYY4"/>
<organism evidence="2 3">
    <name type="scientific">Macrostomum lignano</name>
    <dbReference type="NCBI Taxonomy" id="282301"/>
    <lineage>
        <taxon>Eukaryota</taxon>
        <taxon>Metazoa</taxon>
        <taxon>Spiralia</taxon>
        <taxon>Lophotrochozoa</taxon>
        <taxon>Platyhelminthes</taxon>
        <taxon>Rhabditophora</taxon>
        <taxon>Macrostomorpha</taxon>
        <taxon>Macrostomida</taxon>
        <taxon>Macrostomidae</taxon>
        <taxon>Macrostomum</taxon>
    </lineage>
</organism>
<dbReference type="STRING" id="282301.A0A267GYY4"/>
<feature type="coiled-coil region" evidence="1">
    <location>
        <begin position="19"/>
        <end position="60"/>
    </location>
</feature>
<dbReference type="InterPro" id="IPR033362">
    <property type="entry name" value="SSNA1_fam"/>
</dbReference>